<dbReference type="InParanoid" id="A0A369J7N5"/>
<dbReference type="Proteomes" id="UP000076154">
    <property type="component" value="Unassembled WGS sequence"/>
</dbReference>
<keyword evidence="2" id="KW-0472">Membrane</keyword>
<gene>
    <name evidence="3" type="ORF">Hypma_001825</name>
</gene>
<sequence>MNSETALEASPEPPGKGKRRADDATEHTPLLTNGAPSSYSDEHASATPELSTRTLRSRLTFIFLISLSFCVLIFVILALLAWSYAAKASRVSPDDVLHNAMVFEGPQQVDVLNLTSSGELWINVDARMGMNAGSIIGVNTDREDDILQYFWKALGRWGVRSLDRVSVTLSRIDITSQHNSSVVLASITTQPFLIPLTADPPKDLSWLTNVSTLVLIRPTNDTSALLDLLRESWRHGSVDVVADVGHVLVKGGGLNERGWRDALHKEYSNVRTSIGLRIPPLPGLPQPGRNDPIPSVEDLITLTSFSVSSEPANLALRASATVINPAPPTFNLKTPSIPFIVSLISSNSSIKPIPVASVSTAPFTLTQPNITLNISGSVLPLAAETAPILSTFLARYLSKQPNPILITCPLFLGLAFETSFPSPDPPPRILRNVTIRNMKIKPGNTFLASGTVFARVVLPKGINVDLNVSRVLPDVLVFDGEVPDSTYLLPPQLPLPDPLPERAFGHIRPEDWLDSVSVRDRSEEGEGAAYAVSAKIVDVPLEVLPGRQKEFSNFVSKVIFGSDGALAGILGTASVAAKVRGLPIPGQDHDGEMELHGLPFRGSVRVGKKSMYSPDMSLSSLKRILRNLFAHAQEDQEAEDARTLL</sequence>
<keyword evidence="4" id="KW-1185">Reference proteome</keyword>
<evidence type="ECO:0000256" key="1">
    <source>
        <dbReference type="SAM" id="MobiDB-lite"/>
    </source>
</evidence>
<feature type="compositionally biased region" description="Polar residues" evidence="1">
    <location>
        <begin position="30"/>
        <end position="39"/>
    </location>
</feature>
<feature type="region of interest" description="Disordered" evidence="1">
    <location>
        <begin position="1"/>
        <end position="47"/>
    </location>
</feature>
<dbReference type="EMBL" id="LUEZ02000113">
    <property type="protein sequence ID" value="RDB17180.1"/>
    <property type="molecule type" value="Genomic_DNA"/>
</dbReference>
<reference evidence="3" key="1">
    <citation type="submission" date="2018-04" db="EMBL/GenBank/DDBJ databases">
        <title>Whole genome sequencing of Hypsizygus marmoreus.</title>
        <authorList>
            <person name="Choi I.-G."/>
            <person name="Min B."/>
            <person name="Kim J.-G."/>
            <person name="Kim S."/>
            <person name="Oh Y.-L."/>
            <person name="Kong W.-S."/>
            <person name="Park H."/>
            <person name="Jeong J."/>
            <person name="Song E.-S."/>
        </authorList>
    </citation>
    <scope>NUCLEOTIDE SEQUENCE [LARGE SCALE GENOMIC DNA]</scope>
    <source>
        <strain evidence="3">51987-8</strain>
    </source>
</reference>
<proteinExistence type="predicted"/>
<evidence type="ECO:0000313" key="3">
    <source>
        <dbReference type="EMBL" id="RDB17180.1"/>
    </source>
</evidence>
<name>A0A369J7N5_HYPMA</name>
<organism evidence="3 4">
    <name type="scientific">Hypsizygus marmoreus</name>
    <name type="common">White beech mushroom</name>
    <name type="synonym">Agaricus marmoreus</name>
    <dbReference type="NCBI Taxonomy" id="39966"/>
    <lineage>
        <taxon>Eukaryota</taxon>
        <taxon>Fungi</taxon>
        <taxon>Dikarya</taxon>
        <taxon>Basidiomycota</taxon>
        <taxon>Agaricomycotina</taxon>
        <taxon>Agaricomycetes</taxon>
        <taxon>Agaricomycetidae</taxon>
        <taxon>Agaricales</taxon>
        <taxon>Tricholomatineae</taxon>
        <taxon>Lyophyllaceae</taxon>
        <taxon>Hypsizygus</taxon>
    </lineage>
</organism>
<keyword evidence="2" id="KW-0812">Transmembrane</keyword>
<evidence type="ECO:0000256" key="2">
    <source>
        <dbReference type="SAM" id="Phobius"/>
    </source>
</evidence>
<comment type="caution">
    <text evidence="3">The sequence shown here is derived from an EMBL/GenBank/DDBJ whole genome shotgun (WGS) entry which is preliminary data.</text>
</comment>
<dbReference type="STRING" id="39966.A0A369J7N5"/>
<protein>
    <recommendedName>
        <fullName evidence="5">Pre-rRNA processing protein</fullName>
    </recommendedName>
</protein>
<evidence type="ECO:0000313" key="4">
    <source>
        <dbReference type="Proteomes" id="UP000076154"/>
    </source>
</evidence>
<feature type="transmembrane region" description="Helical" evidence="2">
    <location>
        <begin position="61"/>
        <end position="85"/>
    </location>
</feature>
<evidence type="ECO:0008006" key="5">
    <source>
        <dbReference type="Google" id="ProtNLM"/>
    </source>
</evidence>
<accession>A0A369J7N5</accession>
<dbReference type="AlphaFoldDB" id="A0A369J7N5"/>
<keyword evidence="2" id="KW-1133">Transmembrane helix</keyword>
<dbReference type="OrthoDB" id="10039566at2759"/>